<dbReference type="PANTHER" id="PTHR43630:SF1">
    <property type="entry name" value="POLY-BETA-1,6-N-ACETYL-D-GLUCOSAMINE SYNTHASE"/>
    <property type="match status" value="1"/>
</dbReference>
<dbReference type="SUPFAM" id="SSF53448">
    <property type="entry name" value="Nucleotide-diphospho-sugar transferases"/>
    <property type="match status" value="1"/>
</dbReference>
<dbReference type="InterPro" id="IPR029044">
    <property type="entry name" value="Nucleotide-diphossugar_trans"/>
</dbReference>
<dbReference type="RefSeq" id="WP_199263546.1">
    <property type="nucleotide sequence ID" value="NZ_CP054140.1"/>
</dbReference>
<feature type="transmembrane region" description="Helical" evidence="4">
    <location>
        <begin position="348"/>
        <end position="368"/>
    </location>
</feature>
<feature type="transmembrane region" description="Helical" evidence="4">
    <location>
        <begin position="315"/>
        <end position="336"/>
    </location>
</feature>
<evidence type="ECO:0000256" key="2">
    <source>
        <dbReference type="ARBA" id="ARBA00022676"/>
    </source>
</evidence>
<dbReference type="Proteomes" id="UP000596092">
    <property type="component" value="Chromosome"/>
</dbReference>
<evidence type="ECO:0000313" key="6">
    <source>
        <dbReference type="EMBL" id="QQG64714.1"/>
    </source>
</evidence>
<evidence type="ECO:0000256" key="4">
    <source>
        <dbReference type="SAM" id="Phobius"/>
    </source>
</evidence>
<keyword evidence="4" id="KW-0472">Membrane</keyword>
<feature type="transmembrane region" description="Helical" evidence="4">
    <location>
        <begin position="290"/>
        <end position="309"/>
    </location>
</feature>
<proteinExistence type="inferred from homology"/>
<dbReference type="EMBL" id="CP054140">
    <property type="protein sequence ID" value="QQG64714.1"/>
    <property type="molecule type" value="Genomic_DNA"/>
</dbReference>
<evidence type="ECO:0000256" key="3">
    <source>
        <dbReference type="ARBA" id="ARBA00022679"/>
    </source>
</evidence>
<feature type="domain" description="Glycosyltransferase 2-like" evidence="5">
    <location>
        <begin position="45"/>
        <end position="170"/>
    </location>
</feature>
<dbReference type="CDD" id="cd06439">
    <property type="entry name" value="CESA_like_1"/>
    <property type="match status" value="1"/>
</dbReference>
<evidence type="ECO:0000313" key="7">
    <source>
        <dbReference type="Proteomes" id="UP000596092"/>
    </source>
</evidence>
<keyword evidence="4" id="KW-0812">Transmembrane</keyword>
<dbReference type="GO" id="GO:0016757">
    <property type="term" value="F:glycosyltransferase activity"/>
    <property type="evidence" value="ECO:0007669"/>
    <property type="project" value="UniProtKB-KW"/>
</dbReference>
<dbReference type="AlphaFoldDB" id="A0A7T5VB99"/>
<comment type="similarity">
    <text evidence="1">Belongs to the glycosyltransferase 2 family.</text>
</comment>
<protein>
    <submittedName>
        <fullName evidence="6">Glycosyltransferase family 2 protein</fullName>
    </submittedName>
</protein>
<gene>
    <name evidence="6" type="ORF">HP555_01955</name>
</gene>
<keyword evidence="7" id="KW-1185">Reference proteome</keyword>
<keyword evidence="3 6" id="KW-0808">Transferase</keyword>
<reference evidence="6 7" key="1">
    <citation type="submission" date="2020-05" db="EMBL/GenBank/DDBJ databases">
        <title>Complete genome of Desulfobulbus oligotrophicus.</title>
        <authorList>
            <person name="Podar M."/>
        </authorList>
    </citation>
    <scope>NUCLEOTIDE SEQUENCE [LARGE SCALE GENOMIC DNA]</scope>
    <source>
        <strain evidence="6 7">Prop6</strain>
    </source>
</reference>
<evidence type="ECO:0000256" key="1">
    <source>
        <dbReference type="ARBA" id="ARBA00006739"/>
    </source>
</evidence>
<name>A0A7T5VB99_9BACT</name>
<keyword evidence="4" id="KW-1133">Transmembrane helix</keyword>
<dbReference type="Pfam" id="PF00535">
    <property type="entry name" value="Glycos_transf_2"/>
    <property type="match status" value="1"/>
</dbReference>
<accession>A0A7T5VB99</accession>
<dbReference type="PANTHER" id="PTHR43630">
    <property type="entry name" value="POLY-BETA-1,6-N-ACETYL-D-GLUCOSAMINE SYNTHASE"/>
    <property type="match status" value="1"/>
</dbReference>
<keyword evidence="2" id="KW-0328">Glycosyltransferase</keyword>
<evidence type="ECO:0000259" key="5">
    <source>
        <dbReference type="Pfam" id="PF00535"/>
    </source>
</evidence>
<organism evidence="6 7">
    <name type="scientific">Desulfobulbus oligotrophicus</name>
    <dbReference type="NCBI Taxonomy" id="1909699"/>
    <lineage>
        <taxon>Bacteria</taxon>
        <taxon>Pseudomonadati</taxon>
        <taxon>Thermodesulfobacteriota</taxon>
        <taxon>Desulfobulbia</taxon>
        <taxon>Desulfobulbales</taxon>
        <taxon>Desulfobulbaceae</taxon>
        <taxon>Desulfobulbus</taxon>
    </lineage>
</organism>
<feature type="transmembrane region" description="Helical" evidence="4">
    <location>
        <begin position="6"/>
        <end position="27"/>
    </location>
</feature>
<sequence length="380" mass="42540">MLSMLFFLSVALVLYVYAGYPLLVRLLGTVRSRPIRKEPFEPMVTVIIPAYNEEKHIGRTIANKLALNYPREKLEILVVSDGSTDGTDSIVKDYAEEGVRLLRQEPRGGKTLGLNAAIREAGGEIIFFSDANSLHHPDALRELVANFADPQVGYVTGKMIYTNPDGSVIGDGCSAYMRYENMIRLRETKIGSIVGVDGGVDAVRRSLYVPMQADQLPDFVLPLSVIDQGYRVVYEPEALLCEDALSTAADEYRMRVRVSLRALWALYDMRRLFLPGGDLVYSWQLWSHKILRYLSFLFLLGALLTNLALLDKGPLFVITLLGQAAFYLGAVLSPILERFGRGNRLLYLAYYFSIINMAAAHAFIKFVLGKKIVVWSPRKG</sequence>
<dbReference type="InterPro" id="IPR001173">
    <property type="entry name" value="Glyco_trans_2-like"/>
</dbReference>
<dbReference type="Gene3D" id="3.90.550.10">
    <property type="entry name" value="Spore Coat Polysaccharide Biosynthesis Protein SpsA, Chain A"/>
    <property type="match status" value="1"/>
</dbReference>
<dbReference type="KEGG" id="dog:HP555_01955"/>